<keyword evidence="1" id="KW-0677">Repeat</keyword>
<proteinExistence type="predicted"/>
<dbReference type="PROSITE" id="PS51375">
    <property type="entry name" value="PPR"/>
    <property type="match status" value="5"/>
</dbReference>
<keyword evidence="2" id="KW-0809">Transit peptide</keyword>
<dbReference type="GO" id="GO:0009451">
    <property type="term" value="P:RNA modification"/>
    <property type="evidence" value="ECO:0007669"/>
    <property type="project" value="InterPro"/>
</dbReference>
<dbReference type="PANTHER" id="PTHR47926:SF354">
    <property type="entry name" value="REPEAT (PPR-LIKE) SUPERFAMILY PROTEIN, PUTATIVE-RELATED"/>
    <property type="match status" value="1"/>
</dbReference>
<dbReference type="AlphaFoldDB" id="A0AAD5ZTP6"/>
<evidence type="ECO:0000256" key="3">
    <source>
        <dbReference type="PROSITE-ProRule" id="PRU00708"/>
    </source>
</evidence>
<dbReference type="InterPro" id="IPR046960">
    <property type="entry name" value="PPR_At4g14850-like_plant"/>
</dbReference>
<evidence type="ECO:0000313" key="5">
    <source>
        <dbReference type="Proteomes" id="UP001210211"/>
    </source>
</evidence>
<dbReference type="FunFam" id="1.25.40.10:FF:000073">
    <property type="entry name" value="Pentatricopeptide repeat-containing protein chloroplastic"/>
    <property type="match status" value="1"/>
</dbReference>
<dbReference type="InterPro" id="IPR011990">
    <property type="entry name" value="TPR-like_helical_dom_sf"/>
</dbReference>
<feature type="repeat" description="PPR" evidence="3">
    <location>
        <begin position="568"/>
        <end position="602"/>
    </location>
</feature>
<dbReference type="NCBIfam" id="TIGR00756">
    <property type="entry name" value="PPR"/>
    <property type="match status" value="2"/>
</dbReference>
<keyword evidence="5" id="KW-1185">Reference proteome</keyword>
<dbReference type="PANTHER" id="PTHR47926">
    <property type="entry name" value="PENTATRICOPEPTIDE REPEAT-CONTAINING PROTEIN"/>
    <property type="match status" value="1"/>
</dbReference>
<gene>
    <name evidence="4" type="ORF">LUZ61_007582</name>
</gene>
<feature type="repeat" description="PPR" evidence="3">
    <location>
        <begin position="467"/>
        <end position="501"/>
    </location>
</feature>
<evidence type="ECO:0000256" key="1">
    <source>
        <dbReference type="ARBA" id="ARBA00022737"/>
    </source>
</evidence>
<dbReference type="FunFam" id="1.25.40.10:FF:000285">
    <property type="entry name" value="Pentatricopeptide repeat-containing protein, chloroplastic"/>
    <property type="match status" value="1"/>
</dbReference>
<comment type="caution">
    <text evidence="4">The sequence shown here is derived from an EMBL/GenBank/DDBJ whole genome shotgun (WGS) entry which is preliminary data.</text>
</comment>
<dbReference type="Proteomes" id="UP001210211">
    <property type="component" value="Unassembled WGS sequence"/>
</dbReference>
<feature type="repeat" description="PPR" evidence="3">
    <location>
        <begin position="366"/>
        <end position="400"/>
    </location>
</feature>
<accession>A0AAD5ZTP6</accession>
<dbReference type="InterPro" id="IPR002885">
    <property type="entry name" value="PPR_rpt"/>
</dbReference>
<dbReference type="Pfam" id="PF13041">
    <property type="entry name" value="PPR_2"/>
    <property type="match status" value="1"/>
</dbReference>
<dbReference type="EMBL" id="JAMRDG010000001">
    <property type="protein sequence ID" value="KAJ3703877.1"/>
    <property type="molecule type" value="Genomic_DNA"/>
</dbReference>
<sequence>MEAKTLLTSSLLTPFFPYKTLSSPLPSPHKTFNKLTTSAFSTETRHVFPQSLPLHTKNPHIINRTLQTLARENRLREALTVLDYLEQQGIPVNVTTLSALLVACANRKSLFFGRQIHVHVRINGLESNEFVLAKLVYMYFSCGAHDEAFELLSKNEVKNFYAWNAMMKSSVRNGPRWDRSPVEVFSRMREAGVNFNEYTMSCLIKSFAGSPAPRLGMQAHALLMKNAFMGYPVMLHTCLIDMYFKCGKIRDAMKLFDEIPERDVVLWCTVISGFSHKGLKWEALKYFRWMVQDAIEPNSILLSTILSVIGDISNLNLGREIHCFALKKYTTYDKLSFVLSSLVDMYCKCGDVLSARKAFYGVKERNVVMWTSILSGYALNGRPDMALRSLVWMQREGIRPDVVVIGTVLPVCTQLKALKHGKEIHAYSLKRCFLPNLSISTCLISMYAASESIEYAQKVFDQIDTKNVIAWTALIDAYIKNEKPSHALELFRSMLQAKKRPDAISICRILSVCGTLGEVNMGKEIHAYALKMRMKENHFVCSEIITMYGKSGDLIKAQKVFDGIQSQGVLTCTSIIEAYRLNNHCKEALNLFDWLVSDGFVPNNYTFDVVLAVGKKAGWDHEVVRLFNSMVRDYGLKPSAENYDCVIEVLNQAGRNNEAQRFVDLKSHVYTNSREGTM</sequence>
<dbReference type="SUPFAM" id="SSF48452">
    <property type="entry name" value="TPR-like"/>
    <property type="match status" value="1"/>
</dbReference>
<reference evidence="4 5" key="1">
    <citation type="journal article" date="2022" name="Cell">
        <title>Repeat-based holocentromeres influence genome architecture and karyotype evolution.</title>
        <authorList>
            <person name="Hofstatter P.G."/>
            <person name="Thangavel G."/>
            <person name="Lux T."/>
            <person name="Neumann P."/>
            <person name="Vondrak T."/>
            <person name="Novak P."/>
            <person name="Zhang M."/>
            <person name="Costa L."/>
            <person name="Castellani M."/>
            <person name="Scott A."/>
            <person name="Toegelov H."/>
            <person name="Fuchs J."/>
            <person name="Mata-Sucre Y."/>
            <person name="Dias Y."/>
            <person name="Vanzela A.L.L."/>
            <person name="Huettel B."/>
            <person name="Almeida C.C.S."/>
            <person name="Simkova H."/>
            <person name="Souza G."/>
            <person name="Pedrosa-Harand A."/>
            <person name="Macas J."/>
            <person name="Mayer K.F.X."/>
            <person name="Houben A."/>
            <person name="Marques A."/>
        </authorList>
    </citation>
    <scope>NUCLEOTIDE SEQUENCE [LARGE SCALE GENOMIC DNA]</scope>
    <source>
        <strain evidence="4">RhyTen1mFocal</strain>
    </source>
</reference>
<protein>
    <recommendedName>
        <fullName evidence="6">Pentatricopeptide repeat-containing protein</fullName>
    </recommendedName>
</protein>
<dbReference type="Pfam" id="PF13812">
    <property type="entry name" value="PPR_3"/>
    <property type="match status" value="1"/>
</dbReference>
<feature type="repeat" description="PPR" evidence="3">
    <location>
        <begin position="159"/>
        <end position="195"/>
    </location>
</feature>
<dbReference type="Pfam" id="PF01535">
    <property type="entry name" value="PPR"/>
    <property type="match status" value="4"/>
</dbReference>
<organism evidence="4 5">
    <name type="scientific">Rhynchospora tenuis</name>
    <dbReference type="NCBI Taxonomy" id="198213"/>
    <lineage>
        <taxon>Eukaryota</taxon>
        <taxon>Viridiplantae</taxon>
        <taxon>Streptophyta</taxon>
        <taxon>Embryophyta</taxon>
        <taxon>Tracheophyta</taxon>
        <taxon>Spermatophyta</taxon>
        <taxon>Magnoliopsida</taxon>
        <taxon>Liliopsida</taxon>
        <taxon>Poales</taxon>
        <taxon>Cyperaceae</taxon>
        <taxon>Cyperoideae</taxon>
        <taxon>Rhynchosporeae</taxon>
        <taxon>Rhynchospora</taxon>
    </lineage>
</organism>
<evidence type="ECO:0000256" key="2">
    <source>
        <dbReference type="ARBA" id="ARBA00022946"/>
    </source>
</evidence>
<dbReference type="Gene3D" id="1.25.40.10">
    <property type="entry name" value="Tetratricopeptide repeat domain"/>
    <property type="match status" value="5"/>
</dbReference>
<feature type="repeat" description="PPR" evidence="3">
    <location>
        <begin position="263"/>
        <end position="297"/>
    </location>
</feature>
<evidence type="ECO:0008006" key="6">
    <source>
        <dbReference type="Google" id="ProtNLM"/>
    </source>
</evidence>
<dbReference type="GO" id="GO:0003723">
    <property type="term" value="F:RNA binding"/>
    <property type="evidence" value="ECO:0007669"/>
    <property type="project" value="InterPro"/>
</dbReference>
<name>A0AAD5ZTP6_9POAL</name>
<evidence type="ECO:0000313" key="4">
    <source>
        <dbReference type="EMBL" id="KAJ3703877.1"/>
    </source>
</evidence>